<dbReference type="Proteomes" id="UP001596012">
    <property type="component" value="Unassembled WGS sequence"/>
</dbReference>
<organism evidence="2 3">
    <name type="scientific">Streptomyces xiangluensis</name>
    <dbReference type="NCBI Taxonomy" id="2665720"/>
    <lineage>
        <taxon>Bacteria</taxon>
        <taxon>Bacillati</taxon>
        <taxon>Actinomycetota</taxon>
        <taxon>Actinomycetes</taxon>
        <taxon>Kitasatosporales</taxon>
        <taxon>Streptomycetaceae</taxon>
        <taxon>Streptomyces</taxon>
    </lineage>
</organism>
<feature type="compositionally biased region" description="Low complexity" evidence="1">
    <location>
        <begin position="46"/>
        <end position="55"/>
    </location>
</feature>
<evidence type="ECO:0000256" key="1">
    <source>
        <dbReference type="SAM" id="MobiDB-lite"/>
    </source>
</evidence>
<dbReference type="EMBL" id="JBHSFG010000067">
    <property type="protein sequence ID" value="MFC4469866.1"/>
    <property type="molecule type" value="Genomic_DNA"/>
</dbReference>
<keyword evidence="3" id="KW-1185">Reference proteome</keyword>
<feature type="non-terminal residue" evidence="2">
    <location>
        <position position="98"/>
    </location>
</feature>
<gene>
    <name evidence="2" type="ORF">ACFPH6_36115</name>
</gene>
<name>A0ABV8Z004_9ACTN</name>
<proteinExistence type="predicted"/>
<dbReference type="RefSeq" id="WP_386349647.1">
    <property type="nucleotide sequence ID" value="NZ_JBHSFG010000067.1"/>
</dbReference>
<comment type="caution">
    <text evidence="2">The sequence shown here is derived from an EMBL/GenBank/DDBJ whole genome shotgun (WGS) entry which is preliminary data.</text>
</comment>
<evidence type="ECO:0000313" key="2">
    <source>
        <dbReference type="EMBL" id="MFC4469866.1"/>
    </source>
</evidence>
<evidence type="ECO:0000313" key="3">
    <source>
        <dbReference type="Proteomes" id="UP001596012"/>
    </source>
</evidence>
<accession>A0ABV8Z004</accession>
<reference evidence="3" key="1">
    <citation type="journal article" date="2019" name="Int. J. Syst. Evol. Microbiol.">
        <title>The Global Catalogue of Microorganisms (GCM) 10K type strain sequencing project: providing services to taxonomists for standard genome sequencing and annotation.</title>
        <authorList>
            <consortium name="The Broad Institute Genomics Platform"/>
            <consortium name="The Broad Institute Genome Sequencing Center for Infectious Disease"/>
            <person name="Wu L."/>
            <person name="Ma J."/>
        </authorList>
    </citation>
    <scope>NUCLEOTIDE SEQUENCE [LARGE SCALE GENOMIC DNA]</scope>
    <source>
        <strain evidence="3">DT43</strain>
    </source>
</reference>
<protein>
    <submittedName>
        <fullName evidence="2">Uncharacterized protein</fullName>
    </submittedName>
</protein>
<sequence>METAGERAAVPGTGAAFVERSVTTVADRSVVDEVRLFGDMHRSPHSSRAARAVGGARRHRSVRGAVQPGRGLMEPRTSGAHRTAAVRSLRRAWVQPAL</sequence>
<feature type="region of interest" description="Disordered" evidence="1">
    <location>
        <begin position="41"/>
        <end position="84"/>
    </location>
</feature>